<feature type="binding site" evidence="6">
    <location>
        <position position="43"/>
    </location>
    <ligand>
        <name>Zn(2+)</name>
        <dbReference type="ChEBI" id="CHEBI:29105"/>
    </ligand>
</feature>
<keyword evidence="2 6" id="KW-0863">Zinc-finger</keyword>
<keyword evidence="4 6" id="KW-0689">Ribosomal protein</keyword>
<dbReference type="InterPro" id="IPR002906">
    <property type="entry name" value="Ribosomal_eS31"/>
</dbReference>
<accession>A0A1L2JK17</accession>
<feature type="binding site" evidence="6">
    <location>
        <position position="46"/>
    </location>
    <ligand>
        <name>Zn(2+)</name>
        <dbReference type="ChEBI" id="CHEBI:29105"/>
    </ligand>
</feature>
<comment type="caution">
    <text evidence="6">Lacks conserved residue(s) required for the propagation of feature annotation.</text>
</comment>
<evidence type="ECO:0000259" key="7">
    <source>
        <dbReference type="SMART" id="SM01402"/>
    </source>
</evidence>
<evidence type="ECO:0000256" key="1">
    <source>
        <dbReference type="ARBA" id="ARBA00022723"/>
    </source>
</evidence>
<dbReference type="GO" id="GO:0006412">
    <property type="term" value="P:translation"/>
    <property type="evidence" value="ECO:0007669"/>
    <property type="project" value="UniProtKB-UniRule"/>
</dbReference>
<dbReference type="Gene3D" id="6.20.50.180">
    <property type="match status" value="1"/>
</dbReference>
<gene>
    <name evidence="6" type="primary">rps27ae</name>
</gene>
<feature type="binding site" evidence="6">
    <location>
        <position position="27"/>
    </location>
    <ligand>
        <name>Zn(2+)</name>
        <dbReference type="ChEBI" id="CHEBI:29105"/>
    </ligand>
</feature>
<dbReference type="SUPFAM" id="SSF57829">
    <property type="entry name" value="Zn-binding ribosomal proteins"/>
    <property type="match status" value="1"/>
</dbReference>
<proteinExistence type="inferred from homology"/>
<dbReference type="GO" id="GO:0003735">
    <property type="term" value="F:structural constituent of ribosome"/>
    <property type="evidence" value="ECO:0007669"/>
    <property type="project" value="InterPro"/>
</dbReference>
<comment type="cofactor">
    <cofactor evidence="6">
        <name>Zn(2+)</name>
        <dbReference type="ChEBI" id="CHEBI:29105"/>
    </cofactor>
    <text evidence="6">Binds 1 zinc ion per subunit.</text>
</comment>
<feature type="binding site" evidence="6">
    <location>
        <position position="30"/>
    </location>
    <ligand>
        <name>Zn(2+)</name>
        <dbReference type="ChEBI" id="CHEBI:29105"/>
    </ligand>
</feature>
<evidence type="ECO:0000256" key="2">
    <source>
        <dbReference type="ARBA" id="ARBA00022771"/>
    </source>
</evidence>
<evidence type="ECO:0000256" key="6">
    <source>
        <dbReference type="HAMAP-Rule" id="MF_00777"/>
    </source>
</evidence>
<reference evidence="8" key="1">
    <citation type="journal article" date="2017" name="Nature">
        <title>Metagenomic exploration of ASGARD archaea illuminates the origin of cellular complexity in eukaryotes.</title>
        <authorList>
            <person name="Zaremba-Niedzwiedzka K."/>
            <person name="Caceres E.F."/>
            <person name="Saw J.H.W."/>
            <person name="Backstrom D."/>
            <person name="Juzokaite L."/>
            <person name="Vancaester E."/>
            <person name="Seitz K.W."/>
            <person name="Anantharaman K."/>
            <person name="Starnawski P."/>
            <person name="Kjeldsen K.U."/>
            <person name="Stott M.B."/>
            <person name="Nunoura T."/>
            <person name="Banfield J.F."/>
            <person name="Schramm A."/>
            <person name="Baker B.J."/>
            <person name="Spang A."/>
            <person name="Ettema T.J.G."/>
        </authorList>
    </citation>
    <scope>NUCLEOTIDE SEQUENCE</scope>
    <source>
        <strain evidence="8">TIV_2</strain>
    </source>
</reference>
<dbReference type="SMART" id="SM01402">
    <property type="entry name" value="Ribosomal_S27"/>
    <property type="match status" value="1"/>
</dbReference>
<keyword evidence="1 6" id="KW-0479">Metal-binding</keyword>
<evidence type="ECO:0000313" key="8">
    <source>
        <dbReference type="EMBL" id="AOZ56056.1"/>
    </source>
</evidence>
<dbReference type="InterPro" id="IPR022845">
    <property type="entry name" value="Ribosomal_eS31_arc"/>
</dbReference>
<dbReference type="GO" id="GO:1990904">
    <property type="term" value="C:ribonucleoprotein complex"/>
    <property type="evidence" value="ECO:0007669"/>
    <property type="project" value="UniProtKB-KW"/>
</dbReference>
<dbReference type="GO" id="GO:0005840">
    <property type="term" value="C:ribosome"/>
    <property type="evidence" value="ECO:0007669"/>
    <property type="project" value="UniProtKB-KW"/>
</dbReference>
<dbReference type="HAMAP" id="MF_00777">
    <property type="entry name" value="Ribosomal_eS31"/>
    <property type="match status" value="1"/>
</dbReference>
<feature type="domain" description="Small ribosomal subunit protein eS31" evidence="7">
    <location>
        <begin position="9"/>
        <end position="49"/>
    </location>
</feature>
<evidence type="ECO:0000256" key="5">
    <source>
        <dbReference type="ARBA" id="ARBA00023274"/>
    </source>
</evidence>
<comment type="subunit">
    <text evidence="6">Part of the 30S ribosomal subunit.</text>
</comment>
<dbReference type="InterPro" id="IPR011332">
    <property type="entry name" value="Ribosomal_zn-bd"/>
</dbReference>
<dbReference type="EMBL" id="KX764969">
    <property type="protein sequence ID" value="AOZ56056.1"/>
    <property type="molecule type" value="Genomic_DNA"/>
</dbReference>
<comment type="similarity">
    <text evidence="6">Belongs to the eukaryotic ribosomal protein eS31 family.</text>
</comment>
<protein>
    <recommendedName>
        <fullName evidence="6">Small ribosomal subunit protein eS31</fullName>
    </recommendedName>
</protein>
<evidence type="ECO:0000256" key="3">
    <source>
        <dbReference type="ARBA" id="ARBA00022833"/>
    </source>
</evidence>
<name>A0A1L2JK17_9CREN</name>
<dbReference type="AlphaFoldDB" id="A0A1L2JK17"/>
<dbReference type="Pfam" id="PF01599">
    <property type="entry name" value="Ribosomal_S27"/>
    <property type="match status" value="1"/>
</dbReference>
<dbReference type="NCBIfam" id="NF001669">
    <property type="entry name" value="PRK00432.1"/>
    <property type="match status" value="1"/>
</dbReference>
<evidence type="ECO:0000256" key="4">
    <source>
        <dbReference type="ARBA" id="ARBA00022980"/>
    </source>
</evidence>
<organism evidence="8">
    <name type="scientific">uncultured korarchaeote</name>
    <dbReference type="NCBI Taxonomy" id="161241"/>
    <lineage>
        <taxon>Archaea</taxon>
        <taxon>Thermoproteota</taxon>
        <taxon>environmental samples</taxon>
    </lineage>
</organism>
<keyword evidence="5 6" id="KW-0687">Ribonucleoprotein</keyword>
<dbReference type="GO" id="GO:0008270">
    <property type="term" value="F:zinc ion binding"/>
    <property type="evidence" value="ECO:0007669"/>
    <property type="project" value="UniProtKB-UniRule"/>
</dbReference>
<keyword evidence="3 6" id="KW-0862">Zinc</keyword>
<sequence>MVKHANVKVHTYYEIKDGKLVRKKRQCPRCGSFMADHENRWTCGKCGYTEFKPSKG</sequence>